<dbReference type="PANTHER" id="PTHR31973">
    <property type="entry name" value="POLYPROTEIN, PUTATIVE-RELATED"/>
    <property type="match status" value="1"/>
</dbReference>
<comment type="caution">
    <text evidence="3">The sequence shown here is derived from an EMBL/GenBank/DDBJ whole genome shotgun (WGS) entry which is preliminary data.</text>
</comment>
<reference evidence="3" key="1">
    <citation type="journal article" date="2023" name="Plant J.">
        <title>Genome sequences and population genomics provide insights into the demographic history, inbreeding, and mutation load of two 'living fossil' tree species of Dipteronia.</title>
        <authorList>
            <person name="Feng Y."/>
            <person name="Comes H.P."/>
            <person name="Chen J."/>
            <person name="Zhu S."/>
            <person name="Lu R."/>
            <person name="Zhang X."/>
            <person name="Li P."/>
            <person name="Qiu J."/>
            <person name="Olsen K.M."/>
            <person name="Qiu Y."/>
        </authorList>
    </citation>
    <scope>NUCLEOTIDE SEQUENCE</scope>
    <source>
        <strain evidence="3">NBL</strain>
    </source>
</reference>
<dbReference type="Proteomes" id="UP001281410">
    <property type="component" value="Unassembled WGS sequence"/>
</dbReference>
<evidence type="ECO:0000313" key="3">
    <source>
        <dbReference type="EMBL" id="KAK3199077.1"/>
    </source>
</evidence>
<dbReference type="InterPro" id="IPR018289">
    <property type="entry name" value="MULE_transposase_dom"/>
</dbReference>
<name>A0AAE0E175_9ROSI</name>
<feature type="domain" description="MULE transposase" evidence="2">
    <location>
        <begin position="30"/>
        <end position="119"/>
    </location>
</feature>
<keyword evidence="1" id="KW-1133">Transmembrane helix</keyword>
<keyword evidence="1" id="KW-0812">Transmembrane</keyword>
<proteinExistence type="predicted"/>
<feature type="transmembrane region" description="Helical" evidence="1">
    <location>
        <begin position="12"/>
        <end position="33"/>
    </location>
</feature>
<organism evidence="3 4">
    <name type="scientific">Dipteronia sinensis</name>
    <dbReference type="NCBI Taxonomy" id="43782"/>
    <lineage>
        <taxon>Eukaryota</taxon>
        <taxon>Viridiplantae</taxon>
        <taxon>Streptophyta</taxon>
        <taxon>Embryophyta</taxon>
        <taxon>Tracheophyta</taxon>
        <taxon>Spermatophyta</taxon>
        <taxon>Magnoliopsida</taxon>
        <taxon>eudicotyledons</taxon>
        <taxon>Gunneridae</taxon>
        <taxon>Pentapetalae</taxon>
        <taxon>rosids</taxon>
        <taxon>malvids</taxon>
        <taxon>Sapindales</taxon>
        <taxon>Sapindaceae</taxon>
        <taxon>Hippocastanoideae</taxon>
        <taxon>Acereae</taxon>
        <taxon>Dipteronia</taxon>
    </lineage>
</organism>
<dbReference type="AlphaFoldDB" id="A0AAE0E175"/>
<evidence type="ECO:0000256" key="1">
    <source>
        <dbReference type="SAM" id="Phobius"/>
    </source>
</evidence>
<dbReference type="EMBL" id="JANJYJ010000007">
    <property type="protein sequence ID" value="KAK3199077.1"/>
    <property type="molecule type" value="Genomic_DNA"/>
</dbReference>
<accession>A0AAE0E175</accession>
<keyword evidence="1" id="KW-0472">Membrane</keyword>
<evidence type="ECO:0000259" key="2">
    <source>
        <dbReference type="Pfam" id="PF10551"/>
    </source>
</evidence>
<sequence>MDDSNFGSSHTVLVFVVFGHQLGLLLLLTALHLKGRFRGILFVAACSDGNEQVYPLAFGIGHKENRESWTWFLRRVHKCIDCLTDCMFIFDQHKGIKKAMRIVYPDAPHGLCVFHLTMNLKNTFKREDVTGIFKRAYKIYRESEFNEEMSELMRMHPNAYNNLMTIGPARWSRAYSPVRRYFMMTSNIAECINSCLRHARQFPVTVLIEYICDLMQKWFHDRRTFSGLIAHTIDTMGNQVFNGT</sequence>
<protein>
    <recommendedName>
        <fullName evidence="2">MULE transposase domain-containing protein</fullName>
    </recommendedName>
</protein>
<gene>
    <name evidence="3" type="ORF">Dsin_022492</name>
</gene>
<keyword evidence="4" id="KW-1185">Reference proteome</keyword>
<dbReference type="PANTHER" id="PTHR31973:SF195">
    <property type="entry name" value="MUDR FAMILY TRANSPOSASE"/>
    <property type="match status" value="1"/>
</dbReference>
<evidence type="ECO:0000313" key="4">
    <source>
        <dbReference type="Proteomes" id="UP001281410"/>
    </source>
</evidence>
<dbReference type="Pfam" id="PF10551">
    <property type="entry name" value="MULE"/>
    <property type="match status" value="1"/>
</dbReference>